<dbReference type="Gene3D" id="1.25.10.10">
    <property type="entry name" value="Leucine-rich Repeat Variant"/>
    <property type="match status" value="1"/>
</dbReference>
<dbReference type="InterPro" id="IPR057990">
    <property type="entry name" value="TPR_SYO1"/>
</dbReference>
<proteinExistence type="inferred from homology"/>
<dbReference type="EMBL" id="FXLY01000002">
    <property type="protein sequence ID" value="SMN18696.1"/>
    <property type="molecule type" value="Genomic_DNA"/>
</dbReference>
<dbReference type="InterPro" id="IPR052616">
    <property type="entry name" value="SYO1-like"/>
</dbReference>
<dbReference type="OrthoDB" id="288703at2759"/>
<reference evidence="4 5" key="1">
    <citation type="submission" date="2017-04" db="EMBL/GenBank/DDBJ databases">
        <authorList>
            <person name="Afonso C.L."/>
            <person name="Miller P.J."/>
            <person name="Scott M.A."/>
            <person name="Spackman E."/>
            <person name="Goraichik I."/>
            <person name="Dimitrov K.M."/>
            <person name="Suarez D.L."/>
            <person name="Swayne D.E."/>
        </authorList>
    </citation>
    <scope>NUCLEOTIDE SEQUENCE [LARGE SCALE GENOMIC DNA]</scope>
</reference>
<dbReference type="Pfam" id="PF25567">
    <property type="entry name" value="TPR_SYO1"/>
    <property type="match status" value="1"/>
</dbReference>
<sequence length="599" mass="67915">MGKSKKRSRASRARLNPLKNGADSSAKDANLVTKKIQPLLAQLQSATPNDRSMAISSISVLCEDPHMRQLLLKEKLIHIILTHLLNDTNKDIVIEAYGLLRNLTLEEGYDISTYLWRNKIWVSIKDGFEQIVSSLKTLQQENSTSAANKSQQAAHNQSKRLLFDYADNLISLLVSLTNNSDSILSEVLSEENLKGVFDLILNFLNYGFTVLPTALQNTILDLIYDFSSESLDFIDELLKHEPIITLIRNLNEEPLKNELSQVLIQGILLQLLETDENISLDSNQCISFFQAVIEAVKDIDLKQMNDELNYVIKDEVDIPKLKEQAKKRQNAMMQLQAVEIALDVVAGIIEMISSLNVEVSSNLSTVLLATLPQFLDALLQDFPDRVFIAWNNLLWLISGTEENIDNSILRDLWNKVTTYDDKNNESIKMSKISVMWVILKICGTQANIDLLQEFNVWDNIEFVNTIIQQYNEVQGIDFKQRCCALLATVACYQTQNISINERVGAFLLHLLSSKDTPVDILIEALSSLFEIYSDGDFTYDVPVFVNGNYLSALEEKVVPNLKDVFKMVDKNKNPAQKEKCTEMFSTLQSFIHYKANERS</sequence>
<dbReference type="CDD" id="cd13394">
    <property type="entry name" value="Syo1_like"/>
    <property type="match status" value="1"/>
</dbReference>
<dbReference type="Proteomes" id="UP000196158">
    <property type="component" value="Unassembled WGS sequence"/>
</dbReference>
<dbReference type="GO" id="GO:0006606">
    <property type="term" value="P:protein import into nucleus"/>
    <property type="evidence" value="ECO:0007669"/>
    <property type="project" value="TreeGrafter"/>
</dbReference>
<dbReference type="GO" id="GO:0051082">
    <property type="term" value="F:unfolded protein binding"/>
    <property type="evidence" value="ECO:0007669"/>
    <property type="project" value="TreeGrafter"/>
</dbReference>
<organism evidence="4 5">
    <name type="scientific">Maudiozyma saulgeensis</name>
    <dbReference type="NCBI Taxonomy" id="1789683"/>
    <lineage>
        <taxon>Eukaryota</taxon>
        <taxon>Fungi</taxon>
        <taxon>Dikarya</taxon>
        <taxon>Ascomycota</taxon>
        <taxon>Saccharomycotina</taxon>
        <taxon>Saccharomycetes</taxon>
        <taxon>Saccharomycetales</taxon>
        <taxon>Saccharomycetaceae</taxon>
        <taxon>Maudiozyma</taxon>
    </lineage>
</organism>
<evidence type="ECO:0000313" key="4">
    <source>
        <dbReference type="EMBL" id="SMN18696.1"/>
    </source>
</evidence>
<dbReference type="InterPro" id="IPR011989">
    <property type="entry name" value="ARM-like"/>
</dbReference>
<gene>
    <name evidence="4" type="ORF">KASA_0Q12254G</name>
</gene>
<dbReference type="PANTHER" id="PTHR13347">
    <property type="entry name" value="HEAT REPEAT-CONTAINING PROTEIN 3"/>
    <property type="match status" value="1"/>
</dbReference>
<dbReference type="PANTHER" id="PTHR13347:SF1">
    <property type="entry name" value="HEAT REPEAT-CONTAINING PROTEIN 3"/>
    <property type="match status" value="1"/>
</dbReference>
<evidence type="ECO:0000313" key="5">
    <source>
        <dbReference type="Proteomes" id="UP000196158"/>
    </source>
</evidence>
<evidence type="ECO:0000256" key="1">
    <source>
        <dbReference type="ARBA" id="ARBA00049983"/>
    </source>
</evidence>
<accession>A0A1X7R0B6</accession>
<dbReference type="AlphaFoldDB" id="A0A1X7R0B6"/>
<evidence type="ECO:0000256" key="2">
    <source>
        <dbReference type="SAM" id="MobiDB-lite"/>
    </source>
</evidence>
<dbReference type="GO" id="GO:0042273">
    <property type="term" value="P:ribosomal large subunit biogenesis"/>
    <property type="evidence" value="ECO:0007669"/>
    <property type="project" value="TreeGrafter"/>
</dbReference>
<protein>
    <submittedName>
        <fullName evidence="4">Similar to Saccharomyces cerevisiae YDL063C Protein required for biogenesis of the large ribosomal subunit</fullName>
    </submittedName>
</protein>
<keyword evidence="5" id="KW-1185">Reference proteome</keyword>
<dbReference type="SUPFAM" id="SSF48371">
    <property type="entry name" value="ARM repeat"/>
    <property type="match status" value="1"/>
</dbReference>
<dbReference type="InterPro" id="IPR016024">
    <property type="entry name" value="ARM-type_fold"/>
</dbReference>
<feature type="region of interest" description="Disordered" evidence="2">
    <location>
        <begin position="1"/>
        <end position="25"/>
    </location>
</feature>
<dbReference type="STRING" id="1789683.A0A1X7R0B6"/>
<feature type="domain" description="SYO1-like TPR repeats" evidence="3">
    <location>
        <begin position="387"/>
        <end position="597"/>
    </location>
</feature>
<comment type="similarity">
    <text evidence="1">Belongs to the nuclear import and ribosome assembly adapter family.</text>
</comment>
<name>A0A1X7R0B6_9SACH</name>
<evidence type="ECO:0000259" key="3">
    <source>
        <dbReference type="Pfam" id="PF25567"/>
    </source>
</evidence>
<feature type="compositionally biased region" description="Basic residues" evidence="2">
    <location>
        <begin position="1"/>
        <end position="12"/>
    </location>
</feature>